<evidence type="ECO:0000313" key="2">
    <source>
        <dbReference type="EMBL" id="AHM05886.1"/>
    </source>
</evidence>
<gene>
    <name evidence="2" type="ORF">roselon_03644</name>
</gene>
<dbReference type="EMBL" id="CP004372">
    <property type="protein sequence ID" value="AHM05886.1"/>
    <property type="molecule type" value="Genomic_DNA"/>
</dbReference>
<feature type="compositionally biased region" description="Gly residues" evidence="1">
    <location>
        <begin position="28"/>
        <end position="41"/>
    </location>
</feature>
<keyword evidence="3" id="KW-1185">Reference proteome</keyword>
<dbReference type="KEGG" id="red:roselon_03644"/>
<feature type="region of interest" description="Disordered" evidence="1">
    <location>
        <begin position="1"/>
        <end position="41"/>
    </location>
</feature>
<dbReference type="HOGENOM" id="CLU_3276020_0_0_5"/>
<sequence length="41" mass="4487">MRGVHWRPPFEGWQRSHAGGHDRLPVGLGHGTGTGKGGKRR</sequence>
<proteinExistence type="predicted"/>
<evidence type="ECO:0000313" key="3">
    <source>
        <dbReference type="Proteomes" id="UP000019593"/>
    </source>
</evidence>
<evidence type="ECO:0000256" key="1">
    <source>
        <dbReference type="SAM" id="MobiDB-lite"/>
    </source>
</evidence>
<name>W8SA44_9RHOB</name>
<accession>W8SA44</accession>
<protein>
    <submittedName>
        <fullName evidence="2">Uncharacterized protein</fullName>
    </submittedName>
</protein>
<organism evidence="2 3">
    <name type="scientific">Roseicyclus elongatus DSM 19469</name>
    <dbReference type="NCBI Taxonomy" id="1294273"/>
    <lineage>
        <taxon>Bacteria</taxon>
        <taxon>Pseudomonadati</taxon>
        <taxon>Pseudomonadota</taxon>
        <taxon>Alphaproteobacteria</taxon>
        <taxon>Rhodobacterales</taxon>
        <taxon>Roseobacteraceae</taxon>
        <taxon>Roseicyclus</taxon>
    </lineage>
</organism>
<dbReference type="AlphaFoldDB" id="W8SA44"/>
<reference evidence="2 3" key="1">
    <citation type="submission" date="2013-03" db="EMBL/GenBank/DDBJ databases">
        <authorList>
            <person name="Fiebig A."/>
            <person name="Goeker M."/>
            <person name="Klenk H.-P.P."/>
        </authorList>
    </citation>
    <scope>NUCLEOTIDE SEQUENCE [LARGE SCALE GENOMIC DNA]</scope>
    <source>
        <strain evidence="3">DSM 19469</strain>
    </source>
</reference>
<dbReference type="Proteomes" id="UP000019593">
    <property type="component" value="Chromosome"/>
</dbReference>